<evidence type="ECO:0000313" key="3">
    <source>
        <dbReference type="Proteomes" id="UP000709295"/>
    </source>
</evidence>
<proteinExistence type="predicted"/>
<name>A0A8J5JDR5_9STRA</name>
<feature type="domain" description="AB hydrolase-1" evidence="1">
    <location>
        <begin position="362"/>
        <end position="596"/>
    </location>
</feature>
<dbReference type="InterPro" id="IPR000073">
    <property type="entry name" value="AB_hydrolase_1"/>
</dbReference>
<dbReference type="EMBL" id="JAENGY010000022">
    <property type="protein sequence ID" value="KAG6976780.1"/>
    <property type="molecule type" value="Genomic_DNA"/>
</dbReference>
<evidence type="ECO:0000259" key="1">
    <source>
        <dbReference type="Pfam" id="PF00561"/>
    </source>
</evidence>
<organism evidence="2 3">
    <name type="scientific">Phytophthora aleatoria</name>
    <dbReference type="NCBI Taxonomy" id="2496075"/>
    <lineage>
        <taxon>Eukaryota</taxon>
        <taxon>Sar</taxon>
        <taxon>Stramenopiles</taxon>
        <taxon>Oomycota</taxon>
        <taxon>Peronosporomycetes</taxon>
        <taxon>Peronosporales</taxon>
        <taxon>Peronosporaceae</taxon>
        <taxon>Phytophthora</taxon>
    </lineage>
</organism>
<feature type="domain" description="AB hydrolase-1" evidence="1">
    <location>
        <begin position="51"/>
        <end position="291"/>
    </location>
</feature>
<protein>
    <recommendedName>
        <fullName evidence="1">AB hydrolase-1 domain-containing protein</fullName>
    </recommendedName>
</protein>
<accession>A0A8J5JDR5</accession>
<reference evidence="2" key="1">
    <citation type="submission" date="2021-01" db="EMBL/GenBank/DDBJ databases">
        <title>Phytophthora aleatoria, a newly-described species from Pinus radiata is distinct from Phytophthora cactorum isolates based on comparative genomics.</title>
        <authorList>
            <person name="Mcdougal R."/>
            <person name="Panda P."/>
            <person name="Williams N."/>
            <person name="Studholme D.J."/>
        </authorList>
    </citation>
    <scope>NUCLEOTIDE SEQUENCE</scope>
    <source>
        <strain evidence="2">NZFS 4037</strain>
    </source>
</reference>
<dbReference type="InterPro" id="IPR050266">
    <property type="entry name" value="AB_hydrolase_sf"/>
</dbReference>
<dbReference type="GO" id="GO:0016020">
    <property type="term" value="C:membrane"/>
    <property type="evidence" value="ECO:0007669"/>
    <property type="project" value="TreeGrafter"/>
</dbReference>
<dbReference type="Proteomes" id="UP000709295">
    <property type="component" value="Unassembled WGS sequence"/>
</dbReference>
<keyword evidence="3" id="KW-1185">Reference proteome</keyword>
<sequence length="995" mass="111131">MGFLRMLDAFSSHSADLVRYGKGFQARTASVDQFQWSYLIRPAANPKSREIVVFLHGLGSSKEAWVRVASGLSKDYHVVIPDLPGHGKTTPLDPRMNFAADRQARRLHEFFESELYPNNKVHLVGTCMGATIAGVYAAMHSARVKSLLLMCPWGISMPTMSVTLSDIDDLGKLTLQSPTETSTSEVGEWRDRVASVASFVQTPRVFRALAIPKRGRARGVVQKVLMDMLAHPTILEDELRNIRARTMVVWGDQDEVLDVSCLKVIDDKLNVTRKHVLVLEKCGHLVPSDKPVECVDVLNKFLADEELSFTRSPFFTMPNPLFMSVIDAMRLVSGFSAKLASVDKYNWSYIERPGKDEQGTDVVVFLHGFSSMKESWIRVARGVDKRYKIMIPDLPGHGRTTPVDALANYSVPNQAQRLHEFIEKEVPADKNVHLVGCSMGGMLAGVYAGLFPNRVKSLTMICPAGITMPTKSDLLVMLEESGRNLLLAHTTEDIHEMNHARSFKPLKIPNVVASIVAAERKKQLPVLEKIVGDALQSPKALEEQLPNIRAKTLVMWGKHDRVLHVSSTEVLREKLHPETQVQMLLFDDCGHIVQHEMHAECTAAINKFLADQISAVPVVKGLPHQKTSGKFKLLAISARLAIPTYRRLSASGTSKGAPYIVHVKARHVLALIYLPPHNKKQQEEHQSSLTTTMASLLMSVFDAVRFFSGFSAKNANIDEYNWSYIERRGKDEKDTDVVVFLHGFSSVKESWVRVARGVDKRYKIVIPDLPGQGRTTPINALTDYSMPNQAERLHDFLEKEVPANKKIHLVGCSMGGMLAGVYAGLYPERIKSLTMVCPAGISMPRKSTLLKMLEDSGRNLLLAHTVEELDEMNNHLSYEPRKIPHVFLNIFASEREKQLPVLEKIVRDSLLNPTVLEDLLPSIRAKTLVMWGKHDQVLDVSSVDVLKKKLTPEAQGQVLLFDDCGHILQHEKHAECTAAINKFLAGEVLMVKNLM</sequence>
<dbReference type="PANTHER" id="PTHR43798">
    <property type="entry name" value="MONOACYLGLYCEROL LIPASE"/>
    <property type="match status" value="1"/>
</dbReference>
<comment type="caution">
    <text evidence="2">The sequence shown here is derived from an EMBL/GenBank/DDBJ whole genome shotgun (WGS) entry which is preliminary data.</text>
</comment>
<dbReference type="Pfam" id="PF00561">
    <property type="entry name" value="Abhydrolase_1"/>
    <property type="match status" value="3"/>
</dbReference>
<evidence type="ECO:0000313" key="2">
    <source>
        <dbReference type="EMBL" id="KAG6976780.1"/>
    </source>
</evidence>
<dbReference type="AlphaFoldDB" id="A0A8J5JDR5"/>
<feature type="domain" description="AB hydrolase-1" evidence="1">
    <location>
        <begin position="737"/>
        <end position="972"/>
    </location>
</feature>
<gene>
    <name evidence="2" type="ORF">JG688_00001038</name>
</gene>
<dbReference type="PANTHER" id="PTHR43798:SF33">
    <property type="entry name" value="HYDROLASE, PUTATIVE (AFU_ORTHOLOGUE AFUA_2G14860)-RELATED"/>
    <property type="match status" value="1"/>
</dbReference>